<keyword evidence="4" id="KW-1185">Reference proteome</keyword>
<dbReference type="RefSeq" id="WP_076658381.1">
    <property type="nucleotide sequence ID" value="NZ_FTPR01000001.1"/>
</dbReference>
<dbReference type="EMBL" id="FTPR01000001">
    <property type="protein sequence ID" value="SIT78059.1"/>
    <property type="molecule type" value="Genomic_DNA"/>
</dbReference>
<feature type="signal peptide" evidence="1">
    <location>
        <begin position="1"/>
        <end position="21"/>
    </location>
</feature>
<gene>
    <name evidence="3" type="ORF">SAMN05421665_0700</name>
</gene>
<name>A0A1R3WIY9_9RHOB</name>
<dbReference type="STRING" id="287098.SAMN05421665_0700"/>
<dbReference type="Proteomes" id="UP000186997">
    <property type="component" value="Unassembled WGS sequence"/>
</dbReference>
<organism evidence="3 4">
    <name type="scientific">Yoonia rosea</name>
    <dbReference type="NCBI Taxonomy" id="287098"/>
    <lineage>
        <taxon>Bacteria</taxon>
        <taxon>Pseudomonadati</taxon>
        <taxon>Pseudomonadota</taxon>
        <taxon>Alphaproteobacteria</taxon>
        <taxon>Rhodobacterales</taxon>
        <taxon>Paracoccaceae</taxon>
        <taxon>Yoonia</taxon>
    </lineage>
</organism>
<proteinExistence type="predicted"/>
<dbReference type="Pfam" id="PF09832">
    <property type="entry name" value="DUF2059"/>
    <property type="match status" value="1"/>
</dbReference>
<dbReference type="InterPro" id="IPR018637">
    <property type="entry name" value="DUF2059"/>
</dbReference>
<sequence length="277" mass="30342">MFRFAAPLAFAATLAVAPLWAQGRDADKVDQLFDALGMPQLIEIMREEGLAYGETLATDMLPGGRSAEWSMAVSAIYDVEMMTEEVRGVLGEALEGDDVDAMLAFFTSEQGVRIVGLEISARRALLDDAVEEASKENAAIAMMDETPRFQMVQDFIDANDLIEANVIGALNSNYAFYTGLIDGGAMPAGITLETALQDVWAQEPMVRADTIEWLFSFLLMAYQPLSDEELEAYLAFSRSDAGQDMTNALFEAFNGMFDDISRALGLASSRFMLTQEL</sequence>
<dbReference type="AlphaFoldDB" id="A0A1R3WIY9"/>
<accession>A0A1R3WIY9</accession>
<protein>
    <recommendedName>
        <fullName evidence="2">DUF2059 domain-containing protein</fullName>
    </recommendedName>
</protein>
<feature type="chain" id="PRO_5012119430" description="DUF2059 domain-containing protein" evidence="1">
    <location>
        <begin position="22"/>
        <end position="277"/>
    </location>
</feature>
<feature type="domain" description="DUF2059" evidence="2">
    <location>
        <begin position="82"/>
        <end position="137"/>
    </location>
</feature>
<evidence type="ECO:0000256" key="1">
    <source>
        <dbReference type="SAM" id="SignalP"/>
    </source>
</evidence>
<evidence type="ECO:0000313" key="4">
    <source>
        <dbReference type="Proteomes" id="UP000186997"/>
    </source>
</evidence>
<evidence type="ECO:0000259" key="2">
    <source>
        <dbReference type="Pfam" id="PF09832"/>
    </source>
</evidence>
<keyword evidence="1" id="KW-0732">Signal</keyword>
<evidence type="ECO:0000313" key="3">
    <source>
        <dbReference type="EMBL" id="SIT78059.1"/>
    </source>
</evidence>
<reference evidence="4" key="1">
    <citation type="submission" date="2017-01" db="EMBL/GenBank/DDBJ databases">
        <authorList>
            <person name="Varghese N."/>
            <person name="Submissions S."/>
        </authorList>
    </citation>
    <scope>NUCLEOTIDE SEQUENCE [LARGE SCALE GENOMIC DNA]</scope>
    <source>
        <strain evidence="4">DSM 29591</strain>
    </source>
</reference>